<keyword evidence="13 14" id="KW-0275">Fatty acid biosynthesis</keyword>
<feature type="transmembrane region" description="Helical" evidence="15">
    <location>
        <begin position="106"/>
        <end position="128"/>
    </location>
</feature>
<sequence>MYELPSVPVLCDESWESNGLESYVSYVLRNERVHPSVTWSNWWKEAQWGRFSLIMIIPPLAILYACFTPLRRETAIWSVVFYLMSGMGITAGHHRLWAHRSYNATFTLEVVLAFLSAAAAMGPIIWWARLHRAHHRYTDTDLDPYNAKRGLFWTHIGWVIFKPRCKHGRVDISDLLNNPVVMWQLHYYPWLVLLSAVIFPTAVAGLGWGDWQGGFVYSALLRLFFVHQTASCVNSVAHWIGDTPYDDKHSPRDHLLTALLTLGEGYHNFHHQFPMDYRNGIKWYQYDPTKWLIWLCHKVGLASHLKIFSENEILKGEITMELKRLREKQDALTWPHPGSSLPVLSWASYQSQAESRAVVCITGFIHDIEDFLEVHPGGRHLLLKHVGRDATSAFFGGIHDHSSAAHNLLAMKRVGILRGGVPHISEEKLVPPSERLRVVHINEFRSSNVAPY</sequence>
<evidence type="ECO:0000256" key="13">
    <source>
        <dbReference type="ARBA" id="ARBA00023160"/>
    </source>
</evidence>
<evidence type="ECO:0000256" key="6">
    <source>
        <dbReference type="ARBA" id="ARBA00022723"/>
    </source>
</evidence>
<keyword evidence="18" id="KW-1185">Reference proteome</keyword>
<evidence type="ECO:0000256" key="11">
    <source>
        <dbReference type="ARBA" id="ARBA00023098"/>
    </source>
</evidence>
<feature type="transmembrane region" description="Helical" evidence="15">
    <location>
        <begin position="187"/>
        <end position="208"/>
    </location>
</feature>
<dbReference type="GO" id="GO:0020037">
    <property type="term" value="F:heme binding"/>
    <property type="evidence" value="ECO:0007669"/>
    <property type="project" value="InterPro"/>
</dbReference>
<keyword evidence="8 15" id="KW-1133">Transmembrane helix</keyword>
<evidence type="ECO:0000256" key="2">
    <source>
        <dbReference type="ARBA" id="ARBA00009295"/>
    </source>
</evidence>
<evidence type="ECO:0000256" key="4">
    <source>
        <dbReference type="ARBA" id="ARBA00022617"/>
    </source>
</evidence>
<evidence type="ECO:0000313" key="18">
    <source>
        <dbReference type="Proteomes" id="UP001194468"/>
    </source>
</evidence>
<dbReference type="PANTHER" id="PTHR11351">
    <property type="entry name" value="ACYL-COA DESATURASE"/>
    <property type="match status" value="1"/>
</dbReference>
<keyword evidence="12 15" id="KW-0472">Membrane</keyword>
<dbReference type="PROSITE" id="PS50255">
    <property type="entry name" value="CYTOCHROME_B5_2"/>
    <property type="match status" value="1"/>
</dbReference>
<name>A0AAD4BGV4_BOLED</name>
<dbReference type="GO" id="GO:0006636">
    <property type="term" value="P:unsaturated fatty acid biosynthetic process"/>
    <property type="evidence" value="ECO:0007669"/>
    <property type="project" value="UniProtKB-UniRule"/>
</dbReference>
<dbReference type="SUPFAM" id="SSF55856">
    <property type="entry name" value="Cytochrome b5-like heme/steroid binding domain"/>
    <property type="match status" value="1"/>
</dbReference>
<keyword evidence="9 14" id="KW-0560">Oxidoreductase</keyword>
<dbReference type="Pfam" id="PF00487">
    <property type="entry name" value="FA_desaturase"/>
    <property type="match status" value="1"/>
</dbReference>
<evidence type="ECO:0000256" key="3">
    <source>
        <dbReference type="ARBA" id="ARBA00022516"/>
    </source>
</evidence>
<dbReference type="PANTHER" id="PTHR11351:SF31">
    <property type="entry name" value="DESATURASE 1, ISOFORM A-RELATED"/>
    <property type="match status" value="1"/>
</dbReference>
<feature type="transmembrane region" description="Helical" evidence="15">
    <location>
        <begin position="74"/>
        <end position="94"/>
    </location>
</feature>
<dbReference type="InterPro" id="IPR005804">
    <property type="entry name" value="FA_desaturase_dom"/>
</dbReference>
<dbReference type="Pfam" id="PF00173">
    <property type="entry name" value="Cyt-b5"/>
    <property type="match status" value="1"/>
</dbReference>
<dbReference type="Gene3D" id="3.10.120.10">
    <property type="entry name" value="Cytochrome b5-like heme/steroid binding domain"/>
    <property type="match status" value="1"/>
</dbReference>
<reference evidence="17" key="2">
    <citation type="journal article" date="2020" name="Nat. Commun.">
        <title>Large-scale genome sequencing of mycorrhizal fungi provides insights into the early evolution of symbiotic traits.</title>
        <authorList>
            <person name="Miyauchi S."/>
            <person name="Kiss E."/>
            <person name="Kuo A."/>
            <person name="Drula E."/>
            <person name="Kohler A."/>
            <person name="Sanchez-Garcia M."/>
            <person name="Morin E."/>
            <person name="Andreopoulos B."/>
            <person name="Barry K.W."/>
            <person name="Bonito G."/>
            <person name="Buee M."/>
            <person name="Carver A."/>
            <person name="Chen C."/>
            <person name="Cichocki N."/>
            <person name="Clum A."/>
            <person name="Culley D."/>
            <person name="Crous P.W."/>
            <person name="Fauchery L."/>
            <person name="Girlanda M."/>
            <person name="Hayes R.D."/>
            <person name="Keri Z."/>
            <person name="LaButti K."/>
            <person name="Lipzen A."/>
            <person name="Lombard V."/>
            <person name="Magnuson J."/>
            <person name="Maillard F."/>
            <person name="Murat C."/>
            <person name="Nolan M."/>
            <person name="Ohm R.A."/>
            <person name="Pangilinan J."/>
            <person name="Pereira M.F."/>
            <person name="Perotto S."/>
            <person name="Peter M."/>
            <person name="Pfister S."/>
            <person name="Riley R."/>
            <person name="Sitrit Y."/>
            <person name="Stielow J.B."/>
            <person name="Szollosi G."/>
            <person name="Zifcakova L."/>
            <person name="Stursova M."/>
            <person name="Spatafora J.W."/>
            <person name="Tedersoo L."/>
            <person name="Vaario L.M."/>
            <person name="Yamada A."/>
            <person name="Yan M."/>
            <person name="Wang P."/>
            <person name="Xu J."/>
            <person name="Bruns T."/>
            <person name="Baldrian P."/>
            <person name="Vilgalys R."/>
            <person name="Dunand C."/>
            <person name="Henrissat B."/>
            <person name="Grigoriev I.V."/>
            <person name="Hibbett D."/>
            <person name="Nagy L.G."/>
            <person name="Martin F.M."/>
        </authorList>
    </citation>
    <scope>NUCLEOTIDE SEQUENCE</scope>
    <source>
        <strain evidence="17">BED1</strain>
    </source>
</reference>
<feature type="domain" description="Cytochrome b5 heme-binding" evidence="16">
    <location>
        <begin position="347"/>
        <end position="418"/>
    </location>
</feature>
<dbReference type="PRINTS" id="PR00075">
    <property type="entry name" value="FACDDSATRASE"/>
</dbReference>
<dbReference type="InterPro" id="IPR018506">
    <property type="entry name" value="Cyt_B5_heme-BS"/>
</dbReference>
<keyword evidence="11 14" id="KW-0443">Lipid metabolism</keyword>
<dbReference type="PROSITE" id="PS00476">
    <property type="entry name" value="FATTY_ACID_DESATUR_1"/>
    <property type="match status" value="1"/>
</dbReference>
<comment type="caution">
    <text evidence="17">The sequence shown here is derived from an EMBL/GenBank/DDBJ whole genome shotgun (WGS) entry which is preliminary data.</text>
</comment>
<dbReference type="EC" id="1.14.19.1" evidence="14"/>
<comment type="catalytic activity">
    <reaction evidence="14">
        <text>octadecanoyl-CoA + 2 Fe(II)-[cytochrome b5] + O2 + 2 H(+) = (9Z)-octadecenoyl-CoA + 2 Fe(III)-[cytochrome b5] + 2 H2O</text>
        <dbReference type="Rhea" id="RHEA:19721"/>
        <dbReference type="Rhea" id="RHEA-COMP:10438"/>
        <dbReference type="Rhea" id="RHEA-COMP:10439"/>
        <dbReference type="ChEBI" id="CHEBI:15377"/>
        <dbReference type="ChEBI" id="CHEBI:15378"/>
        <dbReference type="ChEBI" id="CHEBI:15379"/>
        <dbReference type="ChEBI" id="CHEBI:29033"/>
        <dbReference type="ChEBI" id="CHEBI:29034"/>
        <dbReference type="ChEBI" id="CHEBI:57387"/>
        <dbReference type="ChEBI" id="CHEBI:57394"/>
        <dbReference type="EC" id="1.14.19.1"/>
    </reaction>
</comment>
<dbReference type="SMART" id="SM01117">
    <property type="entry name" value="Cyt-b5"/>
    <property type="match status" value="1"/>
</dbReference>
<keyword evidence="6 14" id="KW-0479">Metal-binding</keyword>
<keyword evidence="14" id="KW-0813">Transport</keyword>
<protein>
    <recommendedName>
        <fullName evidence="14">Acyl-CoA desaturase</fullName>
        <ecNumber evidence="14">1.14.19.1</ecNumber>
    </recommendedName>
</protein>
<evidence type="ECO:0000256" key="5">
    <source>
        <dbReference type="ARBA" id="ARBA00022692"/>
    </source>
</evidence>
<keyword evidence="10 14" id="KW-0408">Iron</keyword>
<accession>A0AAD4BGV4</accession>
<dbReference type="InterPro" id="IPR015876">
    <property type="entry name" value="Acyl-CoA_DS"/>
</dbReference>
<comment type="similarity">
    <text evidence="2 14">Belongs to the fatty acid desaturase type 1 family.</text>
</comment>
<keyword evidence="4 14" id="KW-0349">Heme</keyword>
<dbReference type="GO" id="GO:0005789">
    <property type="term" value="C:endoplasmic reticulum membrane"/>
    <property type="evidence" value="ECO:0007669"/>
    <property type="project" value="TreeGrafter"/>
</dbReference>
<comment type="subcellular location">
    <subcellularLocation>
        <location evidence="1">Membrane</location>
        <topology evidence="1">Multi-pass membrane protein</topology>
    </subcellularLocation>
</comment>
<dbReference type="Proteomes" id="UP001194468">
    <property type="component" value="Unassembled WGS sequence"/>
</dbReference>
<keyword evidence="7 14" id="KW-0276">Fatty acid metabolism</keyword>
<comment type="cofactor">
    <cofactor evidence="14">
        <name>Fe(2+)</name>
        <dbReference type="ChEBI" id="CHEBI:29033"/>
    </cofactor>
    <text evidence="14">Expected to bind 2 Fe(2+) ions per subunit.</text>
</comment>
<dbReference type="AlphaFoldDB" id="A0AAD4BGV4"/>
<evidence type="ECO:0000313" key="17">
    <source>
        <dbReference type="EMBL" id="KAF8428047.1"/>
    </source>
</evidence>
<feature type="transmembrane region" description="Helical" evidence="15">
    <location>
        <begin position="48"/>
        <end position="67"/>
    </location>
</feature>
<evidence type="ECO:0000256" key="9">
    <source>
        <dbReference type="ARBA" id="ARBA00023002"/>
    </source>
</evidence>
<evidence type="ECO:0000256" key="15">
    <source>
        <dbReference type="SAM" id="Phobius"/>
    </source>
</evidence>
<keyword evidence="3 14" id="KW-0444">Lipid biosynthesis</keyword>
<evidence type="ECO:0000259" key="16">
    <source>
        <dbReference type="PROSITE" id="PS50255"/>
    </source>
</evidence>
<dbReference type="CDD" id="cd03505">
    <property type="entry name" value="Delta9-FADS-like"/>
    <property type="match status" value="1"/>
</dbReference>
<reference evidence="17" key="1">
    <citation type="submission" date="2019-10" db="EMBL/GenBank/DDBJ databases">
        <authorList>
            <consortium name="DOE Joint Genome Institute"/>
            <person name="Kuo A."/>
            <person name="Miyauchi S."/>
            <person name="Kiss E."/>
            <person name="Drula E."/>
            <person name="Kohler A."/>
            <person name="Sanchez-Garcia M."/>
            <person name="Andreopoulos B."/>
            <person name="Barry K.W."/>
            <person name="Bonito G."/>
            <person name="Buee M."/>
            <person name="Carver A."/>
            <person name="Chen C."/>
            <person name="Cichocki N."/>
            <person name="Clum A."/>
            <person name="Culley D."/>
            <person name="Crous P.W."/>
            <person name="Fauchery L."/>
            <person name="Girlanda M."/>
            <person name="Hayes R."/>
            <person name="Keri Z."/>
            <person name="LaButti K."/>
            <person name="Lipzen A."/>
            <person name="Lombard V."/>
            <person name="Magnuson J."/>
            <person name="Maillard F."/>
            <person name="Morin E."/>
            <person name="Murat C."/>
            <person name="Nolan M."/>
            <person name="Ohm R."/>
            <person name="Pangilinan J."/>
            <person name="Pereira M."/>
            <person name="Perotto S."/>
            <person name="Peter M."/>
            <person name="Riley R."/>
            <person name="Sitrit Y."/>
            <person name="Stielow B."/>
            <person name="Szollosi G."/>
            <person name="Zifcakova L."/>
            <person name="Stursova M."/>
            <person name="Spatafora J.W."/>
            <person name="Tedersoo L."/>
            <person name="Vaario L.-M."/>
            <person name="Yamada A."/>
            <person name="Yan M."/>
            <person name="Wang P."/>
            <person name="Xu J."/>
            <person name="Bruns T."/>
            <person name="Baldrian P."/>
            <person name="Vilgalys R."/>
            <person name="Henrissat B."/>
            <person name="Grigoriev I.V."/>
            <person name="Hibbett D."/>
            <person name="Nagy L.G."/>
            <person name="Martin F.M."/>
        </authorList>
    </citation>
    <scope>NUCLEOTIDE SEQUENCE</scope>
    <source>
        <strain evidence="17">BED1</strain>
    </source>
</reference>
<evidence type="ECO:0000256" key="8">
    <source>
        <dbReference type="ARBA" id="ARBA00022989"/>
    </source>
</evidence>
<keyword evidence="5 15" id="KW-0812">Transmembrane</keyword>
<dbReference type="InterPro" id="IPR036400">
    <property type="entry name" value="Cyt_B5-like_heme/steroid_sf"/>
</dbReference>
<organism evidence="17 18">
    <name type="scientific">Boletus edulis BED1</name>
    <dbReference type="NCBI Taxonomy" id="1328754"/>
    <lineage>
        <taxon>Eukaryota</taxon>
        <taxon>Fungi</taxon>
        <taxon>Dikarya</taxon>
        <taxon>Basidiomycota</taxon>
        <taxon>Agaricomycotina</taxon>
        <taxon>Agaricomycetes</taxon>
        <taxon>Agaricomycetidae</taxon>
        <taxon>Boletales</taxon>
        <taxon>Boletineae</taxon>
        <taxon>Boletaceae</taxon>
        <taxon>Boletoideae</taxon>
        <taxon>Boletus</taxon>
    </lineage>
</organism>
<dbReference type="InterPro" id="IPR009160">
    <property type="entry name" value="Acyl-CoA_deSatase_haem/ster-bd"/>
</dbReference>
<comment type="function">
    <text evidence="14">Stearoyl-CoA desaturase that utilizes O(2) and electrons from reduced cytochrome b5 to introduce the first double bond into saturated fatty acyl-CoA substrates.</text>
</comment>
<dbReference type="GO" id="GO:0004768">
    <property type="term" value="F:stearoyl-CoA 9-desaturase activity"/>
    <property type="evidence" value="ECO:0007669"/>
    <property type="project" value="UniProtKB-UniRule"/>
</dbReference>
<evidence type="ECO:0000256" key="7">
    <source>
        <dbReference type="ARBA" id="ARBA00022832"/>
    </source>
</evidence>
<evidence type="ECO:0000256" key="12">
    <source>
        <dbReference type="ARBA" id="ARBA00023136"/>
    </source>
</evidence>
<dbReference type="EMBL" id="WHUW01000075">
    <property type="protein sequence ID" value="KAF8428047.1"/>
    <property type="molecule type" value="Genomic_DNA"/>
</dbReference>
<dbReference type="PROSITE" id="PS00191">
    <property type="entry name" value="CYTOCHROME_B5_1"/>
    <property type="match status" value="1"/>
</dbReference>
<keyword evidence="14" id="KW-0249">Electron transport</keyword>
<dbReference type="GO" id="GO:0005506">
    <property type="term" value="F:iron ion binding"/>
    <property type="evidence" value="ECO:0007669"/>
    <property type="project" value="TreeGrafter"/>
</dbReference>
<dbReference type="InterPro" id="IPR001522">
    <property type="entry name" value="FADS-1_CS"/>
</dbReference>
<proteinExistence type="inferred from homology"/>
<gene>
    <name evidence="17" type="ORF">L210DRAFT_3764937</name>
</gene>
<dbReference type="PIRSF" id="PIRSF000345">
    <property type="entry name" value="OLE1"/>
    <property type="match status" value="1"/>
</dbReference>
<evidence type="ECO:0000256" key="14">
    <source>
        <dbReference type="PIRNR" id="PIRNR000345"/>
    </source>
</evidence>
<dbReference type="InterPro" id="IPR001199">
    <property type="entry name" value="Cyt_B5-like_heme/steroid-bd"/>
</dbReference>
<evidence type="ECO:0000256" key="10">
    <source>
        <dbReference type="ARBA" id="ARBA00023004"/>
    </source>
</evidence>
<evidence type="ECO:0000256" key="1">
    <source>
        <dbReference type="ARBA" id="ARBA00004141"/>
    </source>
</evidence>